<dbReference type="CDD" id="cd01991">
    <property type="entry name" value="Asn_synthase_B_C"/>
    <property type="match status" value="1"/>
</dbReference>
<dbReference type="GO" id="GO:0004066">
    <property type="term" value="F:asparagine synthase (glutamine-hydrolyzing) activity"/>
    <property type="evidence" value="ECO:0007669"/>
    <property type="project" value="UniProtKB-EC"/>
</dbReference>
<keyword evidence="9" id="KW-0028">Amino-acid biosynthesis</keyword>
<evidence type="ECO:0000256" key="1">
    <source>
        <dbReference type="ARBA" id="ARBA00005187"/>
    </source>
</evidence>
<name>A0A931B3Q3_9ACTN</name>
<keyword evidence="6 9" id="KW-0061">Asparagine biosynthesis</keyword>
<dbReference type="Gene3D" id="3.60.20.10">
    <property type="entry name" value="Glutamine Phosphoribosylpyrophosphate, subunit 1, domain 1"/>
    <property type="match status" value="1"/>
</dbReference>
<dbReference type="SUPFAM" id="SSF56235">
    <property type="entry name" value="N-terminal nucleophile aminohydrolases (Ntn hydrolases)"/>
    <property type="match status" value="1"/>
</dbReference>
<evidence type="ECO:0000259" key="12">
    <source>
        <dbReference type="PROSITE" id="PS51278"/>
    </source>
</evidence>
<keyword evidence="4 10" id="KW-0547">Nucleotide-binding</keyword>
<keyword evidence="13" id="KW-0436">Ligase</keyword>
<feature type="binding site" evidence="10">
    <location>
        <position position="103"/>
    </location>
    <ligand>
        <name>L-glutamine</name>
        <dbReference type="ChEBI" id="CHEBI:58359"/>
    </ligand>
</feature>
<evidence type="ECO:0000256" key="3">
    <source>
        <dbReference type="ARBA" id="ARBA00012737"/>
    </source>
</evidence>
<feature type="domain" description="Glutamine amidotransferase type-2" evidence="12">
    <location>
        <begin position="2"/>
        <end position="215"/>
    </location>
</feature>
<dbReference type="PIRSF" id="PIRSF001589">
    <property type="entry name" value="Asn_synthetase_glu-h"/>
    <property type="match status" value="1"/>
</dbReference>
<evidence type="ECO:0000256" key="7">
    <source>
        <dbReference type="ARBA" id="ARBA00022962"/>
    </source>
</evidence>
<dbReference type="Gene3D" id="3.40.50.620">
    <property type="entry name" value="HUPs"/>
    <property type="match status" value="1"/>
</dbReference>
<dbReference type="InterPro" id="IPR029055">
    <property type="entry name" value="Ntn_hydrolases_N"/>
</dbReference>
<evidence type="ECO:0000256" key="9">
    <source>
        <dbReference type="PIRSR" id="PIRSR001589-1"/>
    </source>
</evidence>
<dbReference type="CDD" id="cd00712">
    <property type="entry name" value="AsnB"/>
    <property type="match status" value="1"/>
</dbReference>
<dbReference type="NCBIfam" id="TIGR01536">
    <property type="entry name" value="asn_synth_AEB"/>
    <property type="match status" value="1"/>
</dbReference>
<dbReference type="InterPro" id="IPR051786">
    <property type="entry name" value="ASN_synthetase/amidase"/>
</dbReference>
<proteinExistence type="inferred from homology"/>
<evidence type="ECO:0000256" key="10">
    <source>
        <dbReference type="PIRSR" id="PIRSR001589-2"/>
    </source>
</evidence>
<dbReference type="EC" id="6.3.5.4" evidence="3"/>
<evidence type="ECO:0000256" key="11">
    <source>
        <dbReference type="PIRSR" id="PIRSR001589-3"/>
    </source>
</evidence>
<organism evidence="13 14">
    <name type="scientific">Streptacidiphilus fuscans</name>
    <dbReference type="NCBI Taxonomy" id="2789292"/>
    <lineage>
        <taxon>Bacteria</taxon>
        <taxon>Bacillati</taxon>
        <taxon>Actinomycetota</taxon>
        <taxon>Actinomycetes</taxon>
        <taxon>Kitasatosporales</taxon>
        <taxon>Streptomycetaceae</taxon>
        <taxon>Streptacidiphilus</taxon>
    </lineage>
</organism>
<dbReference type="Pfam" id="PF00733">
    <property type="entry name" value="Asn_synthase"/>
    <property type="match status" value="1"/>
</dbReference>
<comment type="similarity">
    <text evidence="2">Belongs to the asparagine synthetase family.</text>
</comment>
<dbReference type="InterPro" id="IPR001962">
    <property type="entry name" value="Asn_synthase"/>
</dbReference>
<accession>A0A931B3Q3</accession>
<comment type="catalytic activity">
    <reaction evidence="8">
        <text>L-aspartate + L-glutamine + ATP + H2O = L-asparagine + L-glutamate + AMP + diphosphate + H(+)</text>
        <dbReference type="Rhea" id="RHEA:12228"/>
        <dbReference type="ChEBI" id="CHEBI:15377"/>
        <dbReference type="ChEBI" id="CHEBI:15378"/>
        <dbReference type="ChEBI" id="CHEBI:29985"/>
        <dbReference type="ChEBI" id="CHEBI:29991"/>
        <dbReference type="ChEBI" id="CHEBI:30616"/>
        <dbReference type="ChEBI" id="CHEBI:33019"/>
        <dbReference type="ChEBI" id="CHEBI:58048"/>
        <dbReference type="ChEBI" id="CHEBI:58359"/>
        <dbReference type="ChEBI" id="CHEBI:456215"/>
        <dbReference type="EC" id="6.3.5.4"/>
    </reaction>
</comment>
<evidence type="ECO:0000256" key="2">
    <source>
        <dbReference type="ARBA" id="ARBA00005752"/>
    </source>
</evidence>
<feature type="binding site" evidence="10">
    <location>
        <position position="262"/>
    </location>
    <ligand>
        <name>ATP</name>
        <dbReference type="ChEBI" id="CHEBI:30616"/>
    </ligand>
</feature>
<feature type="binding site" evidence="10">
    <location>
        <position position="293"/>
    </location>
    <ligand>
        <name>ATP</name>
        <dbReference type="ChEBI" id="CHEBI:30616"/>
    </ligand>
</feature>
<dbReference type="Proteomes" id="UP000657385">
    <property type="component" value="Unassembled WGS sequence"/>
</dbReference>
<evidence type="ECO:0000256" key="8">
    <source>
        <dbReference type="ARBA" id="ARBA00048741"/>
    </source>
</evidence>
<evidence type="ECO:0000313" key="13">
    <source>
        <dbReference type="EMBL" id="MBF9069774.1"/>
    </source>
</evidence>
<dbReference type="EMBL" id="JADPRT010000006">
    <property type="protein sequence ID" value="MBF9069774.1"/>
    <property type="molecule type" value="Genomic_DNA"/>
</dbReference>
<dbReference type="InterPro" id="IPR017932">
    <property type="entry name" value="GATase_2_dom"/>
</dbReference>
<dbReference type="InterPro" id="IPR006426">
    <property type="entry name" value="Asn_synth_AEB"/>
</dbReference>
<dbReference type="GO" id="GO:0005524">
    <property type="term" value="F:ATP binding"/>
    <property type="evidence" value="ECO:0007669"/>
    <property type="project" value="UniProtKB-KW"/>
</dbReference>
<evidence type="ECO:0000256" key="5">
    <source>
        <dbReference type="ARBA" id="ARBA00022840"/>
    </source>
</evidence>
<dbReference type="PROSITE" id="PS51278">
    <property type="entry name" value="GATASE_TYPE_2"/>
    <property type="match status" value="1"/>
</dbReference>
<dbReference type="GO" id="GO:0005829">
    <property type="term" value="C:cytosol"/>
    <property type="evidence" value="ECO:0007669"/>
    <property type="project" value="TreeGrafter"/>
</dbReference>
<dbReference type="RefSeq" id="WP_196194924.1">
    <property type="nucleotide sequence ID" value="NZ_JADPRT010000006.1"/>
</dbReference>
<sequence length="617" mass="68561">MCGITGWVSFDRDLTTEHATIAAMNATMTDRGPDAGGIWLDTHAAFGHRRLAVIDLEGGAQPMTVTHDGRTILATTYSGEIYNYRELRAELAARGHQFTTVSDTEVALHAYLEWGEDFTERLNGMYAFALWDPRSEELLLVRDRMGIKPLYYYPTPDGVLFGSEPKAILANPLARAVVDAEGLAELLTVVKTPGHAVYRGMRELRPGHTLRVRRGGLTERRYWSITAQEHTDDLDTTIHHVRELLDDIVERQLIADVPLCTLLSGGLDSSAITALAAKALREGGHGPVRSFAVDFVGQTENFQPDALRATPDGPYAHALAEHVAADHRDIVLDTADLRHRDHRDAVLLARDLPIGMGEGDTSLYLLFKAIREQTTVALSGESADEIFGGYSWFHDPEAVAAESFPWLWAIQRGFAAQQTRLSRDALFAPGLMAKIDVPGYQTSRYHEAIAEVPRLAGETGLQRRMREISYLHLTRFVQFLLDRKDRASMATGLEVRVPFCDHRLVEYVFNAPWSMKTFDGREKSLLRAATRDVLPDVVAERVKSPYPSTQDPSYAEALRDNLRDVLADRNAPVRDLLDLGAVGDAVDTAPGPDLRNSAEVVLAVDTWLRNYDVTLEV</sequence>
<protein>
    <recommendedName>
        <fullName evidence="3">asparagine synthase (glutamine-hydrolyzing)</fullName>
        <ecNumber evidence="3">6.3.5.4</ecNumber>
    </recommendedName>
</protein>
<keyword evidence="5 10" id="KW-0067">ATP-binding</keyword>
<dbReference type="PANTHER" id="PTHR43284:SF1">
    <property type="entry name" value="ASPARAGINE SYNTHETASE"/>
    <property type="match status" value="1"/>
</dbReference>
<feature type="active site" description="For GATase activity" evidence="9">
    <location>
        <position position="2"/>
    </location>
</feature>
<gene>
    <name evidence="13" type="primary">asnB</name>
    <name evidence="13" type="ORF">I2501_17260</name>
</gene>
<keyword evidence="14" id="KW-1185">Reference proteome</keyword>
<dbReference type="InterPro" id="IPR033738">
    <property type="entry name" value="AsnB_N"/>
</dbReference>
<comment type="caution">
    <text evidence="13">The sequence shown here is derived from an EMBL/GenBank/DDBJ whole genome shotgun (WGS) entry which is preliminary data.</text>
</comment>
<evidence type="ECO:0000256" key="6">
    <source>
        <dbReference type="ARBA" id="ARBA00022888"/>
    </source>
</evidence>
<feature type="binding site" evidence="10">
    <location>
        <begin position="379"/>
        <end position="380"/>
    </location>
    <ligand>
        <name>ATP</name>
        <dbReference type="ChEBI" id="CHEBI:30616"/>
    </ligand>
</feature>
<dbReference type="InterPro" id="IPR014729">
    <property type="entry name" value="Rossmann-like_a/b/a_fold"/>
</dbReference>
<dbReference type="AlphaFoldDB" id="A0A931B3Q3"/>
<dbReference type="SUPFAM" id="SSF52402">
    <property type="entry name" value="Adenine nucleotide alpha hydrolases-like"/>
    <property type="match status" value="1"/>
</dbReference>
<comment type="pathway">
    <text evidence="1">Amino-acid biosynthesis; L-asparagine biosynthesis; L-asparagine from L-aspartate (L-Gln route): step 1/1.</text>
</comment>
<keyword evidence="7 9" id="KW-0315">Glutamine amidotransferase</keyword>
<dbReference type="PANTHER" id="PTHR43284">
    <property type="entry name" value="ASPARAGINE SYNTHETASE (GLUTAMINE-HYDROLYZING)"/>
    <property type="match status" value="1"/>
</dbReference>
<reference evidence="13" key="1">
    <citation type="submission" date="2020-11" db="EMBL/GenBank/DDBJ databases">
        <title>Isolation and identification of active actinomycetes.</title>
        <authorList>
            <person name="Yu B."/>
        </authorList>
    </citation>
    <scope>NUCLEOTIDE SEQUENCE</scope>
    <source>
        <strain evidence="13">NEAU-YB345</strain>
    </source>
</reference>
<dbReference type="GO" id="GO:0006529">
    <property type="term" value="P:asparagine biosynthetic process"/>
    <property type="evidence" value="ECO:0007669"/>
    <property type="project" value="UniProtKB-KW"/>
</dbReference>
<evidence type="ECO:0000256" key="4">
    <source>
        <dbReference type="ARBA" id="ARBA00022741"/>
    </source>
</evidence>
<feature type="site" description="Important for beta-aspartyl-AMP intermediate formation" evidence="11">
    <location>
        <position position="381"/>
    </location>
</feature>
<evidence type="ECO:0000313" key="14">
    <source>
        <dbReference type="Proteomes" id="UP000657385"/>
    </source>
</evidence>
<dbReference type="Pfam" id="PF13537">
    <property type="entry name" value="GATase_7"/>
    <property type="match status" value="1"/>
</dbReference>